<organism evidence="3 4">
    <name type="scientific">Nitratireductor indicus C115</name>
    <dbReference type="NCBI Taxonomy" id="1231190"/>
    <lineage>
        <taxon>Bacteria</taxon>
        <taxon>Pseudomonadati</taxon>
        <taxon>Pseudomonadota</taxon>
        <taxon>Alphaproteobacteria</taxon>
        <taxon>Hyphomicrobiales</taxon>
        <taxon>Phyllobacteriaceae</taxon>
        <taxon>Nitratireductor</taxon>
    </lineage>
</organism>
<evidence type="ECO:0000256" key="1">
    <source>
        <dbReference type="SAM" id="Coils"/>
    </source>
</evidence>
<keyword evidence="1" id="KW-0175">Coiled coil</keyword>
<keyword evidence="2" id="KW-0732">Signal</keyword>
<keyword evidence="4" id="KW-1185">Reference proteome</keyword>
<dbReference type="RefSeq" id="WP_009755805.1">
    <property type="nucleotide sequence ID" value="NZ_AMSI01000001.1"/>
</dbReference>
<feature type="coiled-coil region" evidence="1">
    <location>
        <begin position="66"/>
        <end position="93"/>
    </location>
</feature>
<evidence type="ECO:0000313" key="4">
    <source>
        <dbReference type="Proteomes" id="UP000007374"/>
    </source>
</evidence>
<dbReference type="PATRIC" id="fig|1231190.3.peg.510"/>
<protein>
    <submittedName>
        <fullName evidence="3">Uncharacterized protein</fullName>
    </submittedName>
</protein>
<reference evidence="3 4" key="1">
    <citation type="journal article" date="2012" name="J. Bacteriol.">
        <title>Genome Sequence of Nitratireductor indicus Type Strain C115.</title>
        <authorList>
            <person name="Lai Q."/>
            <person name="Li G."/>
            <person name="Yu Z."/>
            <person name="Shao Z."/>
        </authorList>
    </citation>
    <scope>NUCLEOTIDE SEQUENCE [LARGE SCALE GENOMIC DNA]</scope>
    <source>
        <strain evidence="3 4">C115</strain>
    </source>
</reference>
<proteinExistence type="predicted"/>
<gene>
    <name evidence="3" type="ORF">NA8A_02410</name>
</gene>
<evidence type="ECO:0000313" key="3">
    <source>
        <dbReference type="EMBL" id="EKF44558.1"/>
    </source>
</evidence>
<sequence length="143" mass="15944">MRRNLTLAATLAAVALAGPALAQDAERFRLERTDDGYVRMDTKTGAMSICRERQGQLVCTLAADERTAYEDDVAVLRERLKALEDRVATLETGGSKADIPSEEEFDETLGLMEKFMRRFMGIVKDFEKEEKAPDTGKPAPDRT</sequence>
<evidence type="ECO:0000256" key="2">
    <source>
        <dbReference type="SAM" id="SignalP"/>
    </source>
</evidence>
<dbReference type="STRING" id="721133.SAMN05216176_102486"/>
<name>K2NAB4_9HYPH</name>
<dbReference type="AlphaFoldDB" id="K2NAB4"/>
<comment type="caution">
    <text evidence="3">The sequence shown here is derived from an EMBL/GenBank/DDBJ whole genome shotgun (WGS) entry which is preliminary data.</text>
</comment>
<accession>K2NAB4</accession>
<dbReference type="Proteomes" id="UP000007374">
    <property type="component" value="Unassembled WGS sequence"/>
</dbReference>
<feature type="signal peptide" evidence="2">
    <location>
        <begin position="1"/>
        <end position="22"/>
    </location>
</feature>
<dbReference type="EMBL" id="AMSI01000001">
    <property type="protein sequence ID" value="EKF44558.1"/>
    <property type="molecule type" value="Genomic_DNA"/>
</dbReference>
<feature type="chain" id="PRO_5003864368" evidence="2">
    <location>
        <begin position="23"/>
        <end position="143"/>
    </location>
</feature>
<dbReference type="OrthoDB" id="7870871at2"/>
<dbReference type="eggNOG" id="ENOG5032YD6">
    <property type="taxonomic scope" value="Bacteria"/>
</dbReference>